<proteinExistence type="predicted"/>
<evidence type="ECO:0008006" key="8">
    <source>
        <dbReference type="Google" id="ProtNLM"/>
    </source>
</evidence>
<accession>A0ABV8BQ31</accession>
<feature type="transmembrane region" description="Helical" evidence="5">
    <location>
        <begin position="38"/>
        <end position="55"/>
    </location>
</feature>
<comment type="subcellular location">
    <subcellularLocation>
        <location evidence="1">Membrane</location>
        <topology evidence="1">Multi-pass membrane protein</topology>
    </subcellularLocation>
</comment>
<dbReference type="Proteomes" id="UP001595690">
    <property type="component" value="Unassembled WGS sequence"/>
</dbReference>
<dbReference type="InterPro" id="IPR039020">
    <property type="entry name" value="PaxB-like"/>
</dbReference>
<feature type="transmembrane region" description="Helical" evidence="5">
    <location>
        <begin position="204"/>
        <end position="224"/>
    </location>
</feature>
<organism evidence="6 7">
    <name type="scientific">Lentzea rhizosphaerae</name>
    <dbReference type="NCBI Taxonomy" id="2041025"/>
    <lineage>
        <taxon>Bacteria</taxon>
        <taxon>Bacillati</taxon>
        <taxon>Actinomycetota</taxon>
        <taxon>Actinomycetes</taxon>
        <taxon>Pseudonocardiales</taxon>
        <taxon>Pseudonocardiaceae</taxon>
        <taxon>Lentzea</taxon>
    </lineage>
</organism>
<evidence type="ECO:0000256" key="3">
    <source>
        <dbReference type="ARBA" id="ARBA00022989"/>
    </source>
</evidence>
<evidence type="ECO:0000313" key="6">
    <source>
        <dbReference type="EMBL" id="MFC3892466.1"/>
    </source>
</evidence>
<dbReference type="PANTHER" id="PTHR42038">
    <property type="match status" value="1"/>
</dbReference>
<keyword evidence="2 5" id="KW-0812">Transmembrane</keyword>
<evidence type="ECO:0000256" key="5">
    <source>
        <dbReference type="SAM" id="Phobius"/>
    </source>
</evidence>
<dbReference type="EMBL" id="JBHRZI010000011">
    <property type="protein sequence ID" value="MFC3892466.1"/>
    <property type="molecule type" value="Genomic_DNA"/>
</dbReference>
<dbReference type="Pfam" id="PF25129">
    <property type="entry name" value="Pyr4-TMTC"/>
    <property type="match status" value="1"/>
</dbReference>
<feature type="transmembrane region" description="Helical" evidence="5">
    <location>
        <begin position="6"/>
        <end position="26"/>
    </location>
</feature>
<feature type="transmembrane region" description="Helical" evidence="5">
    <location>
        <begin position="61"/>
        <end position="78"/>
    </location>
</feature>
<evidence type="ECO:0000256" key="2">
    <source>
        <dbReference type="ARBA" id="ARBA00022692"/>
    </source>
</evidence>
<keyword evidence="4 5" id="KW-0472">Membrane</keyword>
<feature type="transmembrane region" description="Helical" evidence="5">
    <location>
        <begin position="128"/>
        <end position="146"/>
    </location>
</feature>
<dbReference type="RefSeq" id="WP_382372182.1">
    <property type="nucleotide sequence ID" value="NZ_JBHRZI010000011.1"/>
</dbReference>
<dbReference type="PANTHER" id="PTHR42038:SF2">
    <property type="entry name" value="TERPENE CYCLASE AUSL"/>
    <property type="match status" value="1"/>
</dbReference>
<keyword evidence="3 5" id="KW-1133">Transmembrane helix</keyword>
<evidence type="ECO:0000313" key="7">
    <source>
        <dbReference type="Proteomes" id="UP001595690"/>
    </source>
</evidence>
<reference evidence="7" key="1">
    <citation type="journal article" date="2019" name="Int. J. Syst. Evol. Microbiol.">
        <title>The Global Catalogue of Microorganisms (GCM) 10K type strain sequencing project: providing services to taxonomists for standard genome sequencing and annotation.</title>
        <authorList>
            <consortium name="The Broad Institute Genomics Platform"/>
            <consortium name="The Broad Institute Genome Sequencing Center for Infectious Disease"/>
            <person name="Wu L."/>
            <person name="Ma J."/>
        </authorList>
    </citation>
    <scope>NUCLEOTIDE SEQUENCE [LARGE SCALE GENOMIC DNA]</scope>
    <source>
        <strain evidence="7">CGMCC 4.7405</strain>
    </source>
</reference>
<keyword evidence="7" id="KW-1185">Reference proteome</keyword>
<feature type="transmembrane region" description="Helical" evidence="5">
    <location>
        <begin position="153"/>
        <end position="174"/>
    </location>
</feature>
<feature type="transmembrane region" description="Helical" evidence="5">
    <location>
        <begin position="99"/>
        <end position="116"/>
    </location>
</feature>
<evidence type="ECO:0000256" key="1">
    <source>
        <dbReference type="ARBA" id="ARBA00004141"/>
    </source>
</evidence>
<sequence>MTSSIVVVTGVACAIFWLIAYVGIIYRGFKDKTYGMPIAALAANLSWEAAYGFFINPFGDHIHTLSIAWFALDVIIFYQVYKYAPSEFEEPVRKYIRPILFAAVAVAYPAVHLGFFEFNDPDGEYTGFGVNFMMSILFVTMLISRGSSRGQSLYIAFAKFMGTFLAWLATALTVTTSTTKALPDSFWSFWADSLSHDKYPLTPLINYLYLVVFVFDILYMVMLYKRLKADGIKPLRHF</sequence>
<gene>
    <name evidence="6" type="ORF">ACFOWZ_13370</name>
</gene>
<evidence type="ECO:0000256" key="4">
    <source>
        <dbReference type="ARBA" id="ARBA00023136"/>
    </source>
</evidence>
<protein>
    <recommendedName>
        <fullName evidence="8">Integral membrane protein</fullName>
    </recommendedName>
</protein>
<name>A0ABV8BQ31_9PSEU</name>
<comment type="caution">
    <text evidence="6">The sequence shown here is derived from an EMBL/GenBank/DDBJ whole genome shotgun (WGS) entry which is preliminary data.</text>
</comment>